<dbReference type="AlphaFoldDB" id="A0A8K1FGG6"/>
<gene>
    <name evidence="1" type="ORF">Poli38472_014366</name>
</gene>
<evidence type="ECO:0000313" key="1">
    <source>
        <dbReference type="EMBL" id="TMW57763.1"/>
    </source>
</evidence>
<name>A0A8K1FGG6_PYTOL</name>
<proteinExistence type="predicted"/>
<reference evidence="1" key="1">
    <citation type="submission" date="2019-03" db="EMBL/GenBank/DDBJ databases">
        <title>Long read genome sequence of the mycoparasitic Pythium oligandrum ATCC 38472 isolated from sugarbeet rhizosphere.</title>
        <authorList>
            <person name="Gaulin E."/>
        </authorList>
    </citation>
    <scope>NUCLEOTIDE SEQUENCE</scope>
    <source>
        <strain evidence="1">ATCC 38472_TT</strain>
    </source>
</reference>
<dbReference type="EMBL" id="SPLM01000114">
    <property type="protein sequence ID" value="TMW57763.1"/>
    <property type="molecule type" value="Genomic_DNA"/>
</dbReference>
<accession>A0A8K1FGG6</accession>
<keyword evidence="2" id="KW-1185">Reference proteome</keyword>
<comment type="caution">
    <text evidence="1">The sequence shown here is derived from an EMBL/GenBank/DDBJ whole genome shotgun (WGS) entry which is preliminary data.</text>
</comment>
<evidence type="ECO:0000313" key="2">
    <source>
        <dbReference type="Proteomes" id="UP000794436"/>
    </source>
</evidence>
<organism evidence="1 2">
    <name type="scientific">Pythium oligandrum</name>
    <name type="common">Mycoparasitic fungus</name>
    <dbReference type="NCBI Taxonomy" id="41045"/>
    <lineage>
        <taxon>Eukaryota</taxon>
        <taxon>Sar</taxon>
        <taxon>Stramenopiles</taxon>
        <taxon>Oomycota</taxon>
        <taxon>Peronosporomycetes</taxon>
        <taxon>Pythiales</taxon>
        <taxon>Pythiaceae</taxon>
        <taxon>Pythium</taxon>
    </lineage>
</organism>
<dbReference type="Proteomes" id="UP000794436">
    <property type="component" value="Unassembled WGS sequence"/>
</dbReference>
<sequence length="419" mass="46586">MWVKVKRPHEQNKVSPLQVLEVMELLRVMAAKEPKQWPTAVTVIHRVANQVDLTGDSIAWSISFVIDVVKQTDKGLLAALQSSNTQWDRSEAFQDAKQAIGGENGSLGTLKPTPVCLRASSASKEEVEAFLNDVNAVENGVDGLQPAVFALESIKMTASDPTTVTLLANTLSTKLYVHELCLTASAFASNDASSSNLSSVLTQLLSRPIETLQVQGEIAFEELTTLCLVLRECQGVKSLHFENVLGVDDRETSKRWRWFAYALFSRDAAHDIESIALSEAELKFYHPDEVREIVTAPDRKLLLDGGRQYDKPQPDRRRLESLILRFDDFNPDDYIEALSELVSTLLMVTSPQYFSVLCADPHKYPMNQDCLSNMGPLFGPSLSKVTPEAIVSAFAEDCDLRSLVLHDLYHGHEKLVRVV</sequence>
<protein>
    <submittedName>
        <fullName evidence="1">Uncharacterized protein</fullName>
    </submittedName>
</protein>